<feature type="region of interest" description="Disordered" evidence="1">
    <location>
        <begin position="79"/>
        <end position="157"/>
    </location>
</feature>
<feature type="compositionally biased region" description="Polar residues" evidence="1">
    <location>
        <begin position="18"/>
        <end position="30"/>
    </location>
</feature>
<dbReference type="OrthoDB" id="3069628at2759"/>
<dbReference type="EMBL" id="ML178821">
    <property type="protein sequence ID" value="TFL02878.1"/>
    <property type="molecule type" value="Genomic_DNA"/>
</dbReference>
<evidence type="ECO:0000256" key="1">
    <source>
        <dbReference type="SAM" id="MobiDB-lite"/>
    </source>
</evidence>
<gene>
    <name evidence="2" type="ORF">BDV98DRAFT_581722</name>
</gene>
<feature type="compositionally biased region" description="Low complexity" evidence="1">
    <location>
        <begin position="32"/>
        <end position="45"/>
    </location>
</feature>
<feature type="compositionally biased region" description="Low complexity" evidence="1">
    <location>
        <begin position="1"/>
        <end position="17"/>
    </location>
</feature>
<organism evidence="2 3">
    <name type="scientific">Pterulicium gracile</name>
    <dbReference type="NCBI Taxonomy" id="1884261"/>
    <lineage>
        <taxon>Eukaryota</taxon>
        <taxon>Fungi</taxon>
        <taxon>Dikarya</taxon>
        <taxon>Basidiomycota</taxon>
        <taxon>Agaricomycotina</taxon>
        <taxon>Agaricomycetes</taxon>
        <taxon>Agaricomycetidae</taxon>
        <taxon>Agaricales</taxon>
        <taxon>Pleurotineae</taxon>
        <taxon>Pterulaceae</taxon>
        <taxon>Pterulicium</taxon>
    </lineage>
</organism>
<protein>
    <submittedName>
        <fullName evidence="2">Uncharacterized protein</fullName>
    </submittedName>
</protein>
<feature type="region of interest" description="Disordered" evidence="1">
    <location>
        <begin position="1"/>
        <end position="48"/>
    </location>
</feature>
<sequence length="234" mass="25590">MPSLRRSVSSPAVRSSPYPTVSSALSSSIANRAGAPGGSRRSSASEVSNRRVLADLDWWTVMEGQVESDSSRAEQVVEDFSVAEPSNRPTTSVLDSPEFLGLSPSRFAALSLGPRTPPRRRRVTRHTSESRLSSLESTPEAEEVPTLSAGEDEEEDDVDDLVKLLITPDKSTSMTKRFAPRRRALGRSYSSPYPVTSPTTARLPAVKVRSWFAKEDYADFTMSPLSCSAPDFYD</sequence>
<evidence type="ECO:0000313" key="3">
    <source>
        <dbReference type="Proteomes" id="UP000305067"/>
    </source>
</evidence>
<reference evidence="2 3" key="1">
    <citation type="journal article" date="2019" name="Nat. Ecol. Evol.">
        <title>Megaphylogeny resolves global patterns of mushroom evolution.</title>
        <authorList>
            <person name="Varga T."/>
            <person name="Krizsan K."/>
            <person name="Foldi C."/>
            <person name="Dima B."/>
            <person name="Sanchez-Garcia M."/>
            <person name="Sanchez-Ramirez S."/>
            <person name="Szollosi G.J."/>
            <person name="Szarkandi J.G."/>
            <person name="Papp V."/>
            <person name="Albert L."/>
            <person name="Andreopoulos W."/>
            <person name="Angelini C."/>
            <person name="Antonin V."/>
            <person name="Barry K.W."/>
            <person name="Bougher N.L."/>
            <person name="Buchanan P."/>
            <person name="Buyck B."/>
            <person name="Bense V."/>
            <person name="Catcheside P."/>
            <person name="Chovatia M."/>
            <person name="Cooper J."/>
            <person name="Damon W."/>
            <person name="Desjardin D."/>
            <person name="Finy P."/>
            <person name="Geml J."/>
            <person name="Haridas S."/>
            <person name="Hughes K."/>
            <person name="Justo A."/>
            <person name="Karasinski D."/>
            <person name="Kautmanova I."/>
            <person name="Kiss B."/>
            <person name="Kocsube S."/>
            <person name="Kotiranta H."/>
            <person name="LaButti K.M."/>
            <person name="Lechner B.E."/>
            <person name="Liimatainen K."/>
            <person name="Lipzen A."/>
            <person name="Lukacs Z."/>
            <person name="Mihaltcheva S."/>
            <person name="Morgado L.N."/>
            <person name="Niskanen T."/>
            <person name="Noordeloos M.E."/>
            <person name="Ohm R.A."/>
            <person name="Ortiz-Santana B."/>
            <person name="Ovrebo C."/>
            <person name="Racz N."/>
            <person name="Riley R."/>
            <person name="Savchenko A."/>
            <person name="Shiryaev A."/>
            <person name="Soop K."/>
            <person name="Spirin V."/>
            <person name="Szebenyi C."/>
            <person name="Tomsovsky M."/>
            <person name="Tulloss R.E."/>
            <person name="Uehling J."/>
            <person name="Grigoriev I.V."/>
            <person name="Vagvolgyi C."/>
            <person name="Papp T."/>
            <person name="Martin F.M."/>
            <person name="Miettinen O."/>
            <person name="Hibbett D.S."/>
            <person name="Nagy L.G."/>
        </authorList>
    </citation>
    <scope>NUCLEOTIDE SEQUENCE [LARGE SCALE GENOMIC DNA]</scope>
    <source>
        <strain evidence="2 3">CBS 309.79</strain>
    </source>
</reference>
<dbReference type="Proteomes" id="UP000305067">
    <property type="component" value="Unassembled WGS sequence"/>
</dbReference>
<accession>A0A5C3QNE7</accession>
<dbReference type="AlphaFoldDB" id="A0A5C3QNE7"/>
<keyword evidence="3" id="KW-1185">Reference proteome</keyword>
<evidence type="ECO:0000313" key="2">
    <source>
        <dbReference type="EMBL" id="TFL02878.1"/>
    </source>
</evidence>
<name>A0A5C3QNE7_9AGAR</name>
<proteinExistence type="predicted"/>